<accession>A0AAV4HWY8</accession>
<organism evidence="1 2">
    <name type="scientific">Elysia marginata</name>
    <dbReference type="NCBI Taxonomy" id="1093978"/>
    <lineage>
        <taxon>Eukaryota</taxon>
        <taxon>Metazoa</taxon>
        <taxon>Spiralia</taxon>
        <taxon>Lophotrochozoa</taxon>
        <taxon>Mollusca</taxon>
        <taxon>Gastropoda</taxon>
        <taxon>Heterobranchia</taxon>
        <taxon>Euthyneura</taxon>
        <taxon>Panpulmonata</taxon>
        <taxon>Sacoglossa</taxon>
        <taxon>Placobranchoidea</taxon>
        <taxon>Plakobranchidae</taxon>
        <taxon>Elysia</taxon>
    </lineage>
</organism>
<sequence length="82" mass="9338">MALFLSCNPHRMRTAVDDACHQHSTLLFRIANGYLSSRHPSCNPHRMRTAVDDACRISNSELQVAKLGQCLKRPPLDHRKEL</sequence>
<dbReference type="EMBL" id="BMAT01002201">
    <property type="protein sequence ID" value="GFS01196.1"/>
    <property type="molecule type" value="Genomic_DNA"/>
</dbReference>
<reference evidence="1 2" key="1">
    <citation type="journal article" date="2021" name="Elife">
        <title>Chloroplast acquisition without the gene transfer in kleptoplastic sea slugs, Plakobranchus ocellatus.</title>
        <authorList>
            <person name="Maeda T."/>
            <person name="Takahashi S."/>
            <person name="Yoshida T."/>
            <person name="Shimamura S."/>
            <person name="Takaki Y."/>
            <person name="Nagai Y."/>
            <person name="Toyoda A."/>
            <person name="Suzuki Y."/>
            <person name="Arimoto A."/>
            <person name="Ishii H."/>
            <person name="Satoh N."/>
            <person name="Nishiyama T."/>
            <person name="Hasebe M."/>
            <person name="Maruyama T."/>
            <person name="Minagawa J."/>
            <person name="Obokata J."/>
            <person name="Shigenobu S."/>
        </authorList>
    </citation>
    <scope>NUCLEOTIDE SEQUENCE [LARGE SCALE GENOMIC DNA]</scope>
</reference>
<dbReference type="Proteomes" id="UP000762676">
    <property type="component" value="Unassembled WGS sequence"/>
</dbReference>
<evidence type="ECO:0000313" key="1">
    <source>
        <dbReference type="EMBL" id="GFS01196.1"/>
    </source>
</evidence>
<evidence type="ECO:0000313" key="2">
    <source>
        <dbReference type="Proteomes" id="UP000762676"/>
    </source>
</evidence>
<comment type="caution">
    <text evidence="1">The sequence shown here is derived from an EMBL/GenBank/DDBJ whole genome shotgun (WGS) entry which is preliminary data.</text>
</comment>
<protein>
    <submittedName>
        <fullName evidence="1">Uncharacterized protein</fullName>
    </submittedName>
</protein>
<name>A0AAV4HWY8_9GAST</name>
<dbReference type="AlphaFoldDB" id="A0AAV4HWY8"/>
<keyword evidence="2" id="KW-1185">Reference proteome</keyword>
<gene>
    <name evidence="1" type="ORF">ElyMa_001090500</name>
</gene>
<proteinExistence type="predicted"/>